<reference evidence="1" key="1">
    <citation type="submission" date="2023-11" db="EMBL/GenBank/DDBJ databases">
        <authorList>
            <person name="Poullet M."/>
        </authorList>
    </citation>
    <scope>NUCLEOTIDE SEQUENCE</scope>
    <source>
        <strain evidence="1">E1834</strain>
    </source>
</reference>
<proteinExistence type="predicted"/>
<evidence type="ECO:0000313" key="1">
    <source>
        <dbReference type="EMBL" id="CAK5080793.1"/>
    </source>
</evidence>
<accession>A0ACB0ZPA5</accession>
<dbReference type="EMBL" id="CAVMJV010000042">
    <property type="protein sequence ID" value="CAK5080793.1"/>
    <property type="molecule type" value="Genomic_DNA"/>
</dbReference>
<comment type="caution">
    <text evidence="1">The sequence shown here is derived from an EMBL/GenBank/DDBJ whole genome shotgun (WGS) entry which is preliminary data.</text>
</comment>
<sequence>MAGVLQTGIGVIRDRLVRHLEVVRRQDFTADEGNNKRKDDF</sequence>
<keyword evidence="2" id="KW-1185">Reference proteome</keyword>
<name>A0ACB0ZPA5_MELEN</name>
<gene>
    <name evidence="1" type="ORF">MENTE1834_LOCUS27988</name>
</gene>
<evidence type="ECO:0000313" key="2">
    <source>
        <dbReference type="Proteomes" id="UP001497535"/>
    </source>
</evidence>
<dbReference type="Proteomes" id="UP001497535">
    <property type="component" value="Unassembled WGS sequence"/>
</dbReference>
<protein>
    <submittedName>
        <fullName evidence="1">Uncharacterized protein</fullName>
    </submittedName>
</protein>
<organism evidence="1 2">
    <name type="scientific">Meloidogyne enterolobii</name>
    <name type="common">Root-knot nematode worm</name>
    <name type="synonym">Meloidogyne mayaguensis</name>
    <dbReference type="NCBI Taxonomy" id="390850"/>
    <lineage>
        <taxon>Eukaryota</taxon>
        <taxon>Metazoa</taxon>
        <taxon>Ecdysozoa</taxon>
        <taxon>Nematoda</taxon>
        <taxon>Chromadorea</taxon>
        <taxon>Rhabditida</taxon>
        <taxon>Tylenchina</taxon>
        <taxon>Tylenchomorpha</taxon>
        <taxon>Tylenchoidea</taxon>
        <taxon>Meloidogynidae</taxon>
        <taxon>Meloidogyninae</taxon>
        <taxon>Meloidogyne</taxon>
    </lineage>
</organism>